<accession>A0A8H6A8D3</accession>
<dbReference type="Proteomes" id="UP000541154">
    <property type="component" value="Unassembled WGS sequence"/>
</dbReference>
<dbReference type="InterPro" id="IPR036291">
    <property type="entry name" value="NAD(P)-bd_dom_sf"/>
</dbReference>
<feature type="domain" description="NmrA-like" evidence="3">
    <location>
        <begin position="28"/>
        <end position="306"/>
    </location>
</feature>
<dbReference type="Gene3D" id="3.90.25.10">
    <property type="entry name" value="UDP-galactose 4-epimerase, domain 1"/>
    <property type="match status" value="1"/>
</dbReference>
<dbReference type="Pfam" id="PF05368">
    <property type="entry name" value="NmrA"/>
    <property type="match status" value="1"/>
</dbReference>
<keyword evidence="5" id="KW-1185">Reference proteome</keyword>
<dbReference type="InterPro" id="IPR008030">
    <property type="entry name" value="NmrA-like"/>
</dbReference>
<comment type="caution">
    <text evidence="4">The sequence shown here is derived from an EMBL/GenBank/DDBJ whole genome shotgun (WGS) entry which is preliminary data.</text>
</comment>
<dbReference type="SUPFAM" id="SSF51735">
    <property type="entry name" value="NAD(P)-binding Rossmann-fold domains"/>
    <property type="match status" value="1"/>
</dbReference>
<dbReference type="CDD" id="cd05251">
    <property type="entry name" value="NmrA_like_SDR_a"/>
    <property type="match status" value="1"/>
</dbReference>
<sequence>MEKGRRMTGLGIYNVAIPVISINMASDHKLITIFGGTGNQGGSVAHSLLQNLAFRVRVITRNPQSDASQKLAAQGAEIVQGNGWSSEDMLSAFSDSWGAFVNINSDDKAFAAENGTTEFDMGKVIVDAAAQAGVKHLVFSSGPPCTEMTKGQVRMKAMDMKYKIEQYARKLGLFETLVPIGAGWFLENFLGKEVAPIFGGFPHYVDDEGYLTFRVPYWGGDENVPWLSISDDFGDIVQGIFLDPSRWNGRLVHGVSDIRTFAQMVSDFAAVTGQKARFQPILPSWEAFDTHDIPELEDVKLMFGFTQLTGGRYFGPEPTDGEAASQLKRLTASTLGRPLDKRNLISTRDWFAARFAN</sequence>
<dbReference type="PANTHER" id="PTHR42748">
    <property type="entry name" value="NITROGEN METABOLITE REPRESSION PROTEIN NMRA FAMILY MEMBER"/>
    <property type="match status" value="1"/>
</dbReference>
<dbReference type="GO" id="GO:0005634">
    <property type="term" value="C:nucleus"/>
    <property type="evidence" value="ECO:0007669"/>
    <property type="project" value="TreeGrafter"/>
</dbReference>
<dbReference type="AlphaFoldDB" id="A0A8H6A8D3"/>
<protein>
    <recommendedName>
        <fullName evidence="3">NmrA-like domain-containing protein</fullName>
    </recommendedName>
</protein>
<dbReference type="PANTHER" id="PTHR42748:SF7">
    <property type="entry name" value="NMRA LIKE REDOX SENSOR 1-RELATED"/>
    <property type="match status" value="1"/>
</dbReference>
<evidence type="ECO:0000256" key="1">
    <source>
        <dbReference type="ARBA" id="ARBA00006328"/>
    </source>
</evidence>
<name>A0A8H6A8D3_PETAA</name>
<evidence type="ECO:0000256" key="2">
    <source>
        <dbReference type="ARBA" id="ARBA00022857"/>
    </source>
</evidence>
<evidence type="ECO:0000313" key="4">
    <source>
        <dbReference type="EMBL" id="KAF5862416.1"/>
    </source>
</evidence>
<dbReference type="InterPro" id="IPR051164">
    <property type="entry name" value="NmrA-like_oxidored"/>
</dbReference>
<proteinExistence type="inferred from homology"/>
<dbReference type="Gene3D" id="3.40.50.720">
    <property type="entry name" value="NAD(P)-binding Rossmann-like Domain"/>
    <property type="match status" value="1"/>
</dbReference>
<gene>
    <name evidence="4" type="ORF">ETB97_011690</name>
</gene>
<comment type="similarity">
    <text evidence="1">Belongs to the NmrA-type oxidoreductase family.</text>
</comment>
<dbReference type="EMBL" id="SPNV01000074">
    <property type="protein sequence ID" value="KAF5862416.1"/>
    <property type="molecule type" value="Genomic_DNA"/>
</dbReference>
<reference evidence="4 5" key="1">
    <citation type="submission" date="2019-04" db="EMBL/GenBank/DDBJ databases">
        <title>Aspergillus burnettii sp. nov., novel species from soil in southeast Queensland.</title>
        <authorList>
            <person name="Gilchrist C.L.M."/>
            <person name="Pitt J.I."/>
            <person name="Lange L."/>
            <person name="Lacey H.J."/>
            <person name="Vuong D."/>
            <person name="Midgley D.J."/>
            <person name="Greenfield P."/>
            <person name="Bradbury M."/>
            <person name="Lacey E."/>
            <person name="Busk P.K."/>
            <person name="Pilgaard B."/>
            <person name="Chooi Y.H."/>
            <person name="Piggott A.M."/>
        </authorList>
    </citation>
    <scope>NUCLEOTIDE SEQUENCE [LARGE SCALE GENOMIC DNA]</scope>
    <source>
        <strain evidence="4 5">FRR 5400</strain>
    </source>
</reference>
<evidence type="ECO:0000313" key="5">
    <source>
        <dbReference type="Proteomes" id="UP000541154"/>
    </source>
</evidence>
<organism evidence="4 5">
    <name type="scientific">Petromyces alliaceus</name>
    <name type="common">Aspergillus alliaceus</name>
    <dbReference type="NCBI Taxonomy" id="209559"/>
    <lineage>
        <taxon>Eukaryota</taxon>
        <taxon>Fungi</taxon>
        <taxon>Dikarya</taxon>
        <taxon>Ascomycota</taxon>
        <taxon>Pezizomycotina</taxon>
        <taxon>Eurotiomycetes</taxon>
        <taxon>Eurotiomycetidae</taxon>
        <taxon>Eurotiales</taxon>
        <taxon>Aspergillaceae</taxon>
        <taxon>Aspergillus</taxon>
        <taxon>Aspergillus subgen. Circumdati</taxon>
    </lineage>
</organism>
<evidence type="ECO:0000259" key="3">
    <source>
        <dbReference type="Pfam" id="PF05368"/>
    </source>
</evidence>
<keyword evidence="2" id="KW-0521">NADP</keyword>